<evidence type="ECO:0000256" key="1">
    <source>
        <dbReference type="SAM" id="Phobius"/>
    </source>
</evidence>
<evidence type="ECO:0000313" key="3">
    <source>
        <dbReference type="Proteomes" id="UP000002274"/>
    </source>
</evidence>
<dbReference type="BioCyc" id="PMAR59922:G1G80-2374-MONOMER"/>
<protein>
    <submittedName>
        <fullName evidence="2">Uncharacterized protein</fullName>
    </submittedName>
</protein>
<dbReference type="RefSeq" id="WP_011827279.1">
    <property type="nucleotide sequence ID" value="NC_008820.1"/>
</dbReference>
<keyword evidence="1" id="KW-0812">Transmembrane</keyword>
<dbReference type="Proteomes" id="UP000002274">
    <property type="component" value="Chromosome"/>
</dbReference>
<organism evidence="2 3">
    <name type="scientific">Prochlorococcus marinus (strain MIT 9303)</name>
    <dbReference type="NCBI Taxonomy" id="59922"/>
    <lineage>
        <taxon>Bacteria</taxon>
        <taxon>Bacillati</taxon>
        <taxon>Cyanobacteriota</taxon>
        <taxon>Cyanophyceae</taxon>
        <taxon>Synechococcales</taxon>
        <taxon>Prochlorococcaceae</taxon>
        <taxon>Prochlorococcus</taxon>
    </lineage>
</organism>
<name>A2CD76_PROM3</name>
<reference evidence="2 3" key="1">
    <citation type="journal article" date="2007" name="PLoS Genet.">
        <title>Patterns and implications of gene gain and loss in the evolution of Prochlorococcus.</title>
        <authorList>
            <person name="Kettler G.C."/>
            <person name="Martiny A.C."/>
            <person name="Huang K."/>
            <person name="Zucker J."/>
            <person name="Coleman M.L."/>
            <person name="Rodrigue S."/>
            <person name="Chen F."/>
            <person name="Lapidus A."/>
            <person name="Ferriera S."/>
            <person name="Johnson J."/>
            <person name="Steglich C."/>
            <person name="Church G.M."/>
            <person name="Richardson P."/>
            <person name="Chisholm S.W."/>
        </authorList>
    </citation>
    <scope>NUCLEOTIDE SEQUENCE [LARGE SCALE GENOMIC DNA]</scope>
    <source>
        <strain evidence="2 3">MIT 9303</strain>
    </source>
</reference>
<sequence>MSDRQCCECTGVGVFAGHLRGDQMQLRDPMAAGDALLDGCCNNDCSANANELSLSRERIPISAAASLFVVGLAWAGPMGRMVELAGKDSL</sequence>
<dbReference type="AlphaFoldDB" id="A2CD76"/>
<keyword evidence="1" id="KW-1133">Transmembrane helix</keyword>
<accession>A2CD76</accession>
<dbReference type="STRING" id="59922.P9303_27061"/>
<evidence type="ECO:0000313" key="2">
    <source>
        <dbReference type="EMBL" id="ABM79436.1"/>
    </source>
</evidence>
<proteinExistence type="predicted"/>
<dbReference type="HOGENOM" id="CLU_2438380_0_0_3"/>
<dbReference type="KEGG" id="pmf:P9303_27061"/>
<gene>
    <name evidence="2" type="ordered locus">P9303_27061</name>
</gene>
<feature type="transmembrane region" description="Helical" evidence="1">
    <location>
        <begin position="59"/>
        <end position="77"/>
    </location>
</feature>
<keyword evidence="1" id="KW-0472">Membrane</keyword>
<dbReference type="EMBL" id="CP000554">
    <property type="protein sequence ID" value="ABM79436.1"/>
    <property type="molecule type" value="Genomic_DNA"/>
</dbReference>